<feature type="transmembrane region" description="Helical" evidence="6">
    <location>
        <begin position="21"/>
        <end position="41"/>
    </location>
</feature>
<feature type="transmembrane region" description="Helical" evidence="6">
    <location>
        <begin position="111"/>
        <end position="140"/>
    </location>
</feature>
<feature type="transmembrane region" description="Helical" evidence="6">
    <location>
        <begin position="53"/>
        <end position="76"/>
    </location>
</feature>
<organism evidence="7 8">
    <name type="scientific">Rhodoplanes roseus</name>
    <dbReference type="NCBI Taxonomy" id="29409"/>
    <lineage>
        <taxon>Bacteria</taxon>
        <taxon>Pseudomonadati</taxon>
        <taxon>Pseudomonadota</taxon>
        <taxon>Alphaproteobacteria</taxon>
        <taxon>Hyphomicrobiales</taxon>
        <taxon>Nitrobacteraceae</taxon>
        <taxon>Rhodoplanes</taxon>
    </lineage>
</organism>
<reference evidence="7 8" key="1">
    <citation type="submission" date="2017-07" db="EMBL/GenBank/DDBJ databases">
        <title>Draft Genome Sequences of Select Purple Nonsulfur Bacteria.</title>
        <authorList>
            <person name="Lasarre B."/>
            <person name="Mckinlay J.B."/>
        </authorList>
    </citation>
    <scope>NUCLEOTIDE SEQUENCE [LARGE SCALE GENOMIC DNA]</scope>
    <source>
        <strain evidence="7 8">DSM 5909</strain>
    </source>
</reference>
<proteinExistence type="predicted"/>
<comment type="caution">
    <text evidence="7">The sequence shown here is derived from an EMBL/GenBank/DDBJ whole genome shotgun (WGS) entry which is preliminary data.</text>
</comment>
<dbReference type="Pfam" id="PF04191">
    <property type="entry name" value="PEMT"/>
    <property type="match status" value="1"/>
</dbReference>
<feature type="compositionally biased region" description="Basic and acidic residues" evidence="5">
    <location>
        <begin position="1"/>
        <end position="10"/>
    </location>
</feature>
<gene>
    <name evidence="7" type="ORF">CH341_06560</name>
</gene>
<evidence type="ECO:0000256" key="6">
    <source>
        <dbReference type="SAM" id="Phobius"/>
    </source>
</evidence>
<keyword evidence="4 6" id="KW-0472">Membrane</keyword>
<dbReference type="PANTHER" id="PTHR43847">
    <property type="entry name" value="BLL3993 PROTEIN"/>
    <property type="match status" value="1"/>
</dbReference>
<evidence type="ECO:0000256" key="1">
    <source>
        <dbReference type="ARBA" id="ARBA00004127"/>
    </source>
</evidence>
<dbReference type="InterPro" id="IPR007318">
    <property type="entry name" value="Phopholipid_MeTrfase"/>
</dbReference>
<keyword evidence="3 6" id="KW-1133">Transmembrane helix</keyword>
<evidence type="ECO:0008006" key="9">
    <source>
        <dbReference type="Google" id="ProtNLM"/>
    </source>
</evidence>
<keyword evidence="2 6" id="KW-0812">Transmembrane</keyword>
<evidence type="ECO:0000313" key="8">
    <source>
        <dbReference type="Proteomes" id="UP000249130"/>
    </source>
</evidence>
<dbReference type="GO" id="GO:0012505">
    <property type="term" value="C:endomembrane system"/>
    <property type="evidence" value="ECO:0007669"/>
    <property type="project" value="UniProtKB-SubCell"/>
</dbReference>
<evidence type="ECO:0000256" key="5">
    <source>
        <dbReference type="SAM" id="MobiDB-lite"/>
    </source>
</evidence>
<evidence type="ECO:0000256" key="2">
    <source>
        <dbReference type="ARBA" id="ARBA00022692"/>
    </source>
</evidence>
<sequence length="175" mass="18828">MADRRDRGSGEDGTADLPDKSGVVAPPPVIAVATLAIAAALESAWPIGLRLDVGLGLRLVVAALLAAAGVALAVAGERRFAKAGTDPLPWRPASALVTTGIYRFMRNPMYVGLILLMLGIAVGFASLWLLVLLPACALLLHAGVVVREERYLERKFGDDYRRFVARVPRYGWPRR</sequence>
<dbReference type="Proteomes" id="UP000249130">
    <property type="component" value="Unassembled WGS sequence"/>
</dbReference>
<dbReference type="RefSeq" id="WP_111418239.1">
    <property type="nucleotide sequence ID" value="NZ_NPEX01000029.1"/>
</dbReference>
<dbReference type="AlphaFoldDB" id="A0A327L363"/>
<dbReference type="EMBL" id="NPEX01000029">
    <property type="protein sequence ID" value="RAI44941.1"/>
    <property type="molecule type" value="Genomic_DNA"/>
</dbReference>
<accession>A0A327L363</accession>
<dbReference type="InterPro" id="IPR052527">
    <property type="entry name" value="Metal_cation-efflux_comp"/>
</dbReference>
<dbReference type="PANTHER" id="PTHR43847:SF1">
    <property type="entry name" value="BLL3993 PROTEIN"/>
    <property type="match status" value="1"/>
</dbReference>
<evidence type="ECO:0000256" key="4">
    <source>
        <dbReference type="ARBA" id="ARBA00023136"/>
    </source>
</evidence>
<evidence type="ECO:0000256" key="3">
    <source>
        <dbReference type="ARBA" id="ARBA00022989"/>
    </source>
</evidence>
<evidence type="ECO:0000313" key="7">
    <source>
        <dbReference type="EMBL" id="RAI44941.1"/>
    </source>
</evidence>
<dbReference type="Gene3D" id="1.20.120.1630">
    <property type="match status" value="1"/>
</dbReference>
<keyword evidence="8" id="KW-1185">Reference proteome</keyword>
<name>A0A327L363_9BRAD</name>
<dbReference type="OrthoDB" id="9811969at2"/>
<feature type="region of interest" description="Disordered" evidence="5">
    <location>
        <begin position="1"/>
        <end position="21"/>
    </location>
</feature>
<protein>
    <recommendedName>
        <fullName evidence="9">Isoprenylcysteine carboxyl methyltransferase</fullName>
    </recommendedName>
</protein>
<comment type="subcellular location">
    <subcellularLocation>
        <location evidence="1">Endomembrane system</location>
        <topology evidence="1">Multi-pass membrane protein</topology>
    </subcellularLocation>
</comment>